<gene>
    <name evidence="2" type="ORF">B0T15DRAFT_497469</name>
</gene>
<dbReference type="Proteomes" id="UP001273166">
    <property type="component" value="Unassembled WGS sequence"/>
</dbReference>
<dbReference type="EMBL" id="JAUDZG010000008">
    <property type="protein sequence ID" value="KAK3301755.1"/>
    <property type="molecule type" value="Genomic_DNA"/>
</dbReference>
<organism evidence="2 3">
    <name type="scientific">Chaetomium strumarium</name>
    <dbReference type="NCBI Taxonomy" id="1170767"/>
    <lineage>
        <taxon>Eukaryota</taxon>
        <taxon>Fungi</taxon>
        <taxon>Dikarya</taxon>
        <taxon>Ascomycota</taxon>
        <taxon>Pezizomycotina</taxon>
        <taxon>Sordariomycetes</taxon>
        <taxon>Sordariomycetidae</taxon>
        <taxon>Sordariales</taxon>
        <taxon>Chaetomiaceae</taxon>
        <taxon>Chaetomium</taxon>
    </lineage>
</organism>
<evidence type="ECO:0000313" key="3">
    <source>
        <dbReference type="Proteomes" id="UP001273166"/>
    </source>
</evidence>
<dbReference type="RefSeq" id="XP_062717535.1">
    <property type="nucleotide sequence ID" value="XM_062867269.1"/>
</dbReference>
<comment type="caution">
    <text evidence="2">The sequence shown here is derived from an EMBL/GenBank/DDBJ whole genome shotgun (WGS) entry which is preliminary data.</text>
</comment>
<sequence length="193" mass="22043">MNLWGRGKDPLGKKKQHNPFKNSHWKKGQQKQQQQQVWYERGSGTVSDPYVAWLFDCCMEDDLSEIAMLDQTSIVHKVARANGFSCALIRKGSHDKQCVYDNFGTRITTTAPNGNIVAELVDCDPHITLYMGWDCHTAMVSGHIYVMEVADLQAGRVVVKQIDNPDTQRRIVHKGYDRVAEEFWLLGGVYEKR</sequence>
<accession>A0AAJ0GKU7</accession>
<feature type="compositionally biased region" description="Basic residues" evidence="1">
    <location>
        <begin position="13"/>
        <end position="29"/>
    </location>
</feature>
<dbReference type="AlphaFoldDB" id="A0AAJ0GKU7"/>
<keyword evidence="3" id="KW-1185">Reference proteome</keyword>
<reference evidence="2" key="1">
    <citation type="journal article" date="2023" name="Mol. Phylogenet. Evol.">
        <title>Genome-scale phylogeny and comparative genomics of the fungal order Sordariales.</title>
        <authorList>
            <person name="Hensen N."/>
            <person name="Bonometti L."/>
            <person name="Westerberg I."/>
            <person name="Brannstrom I.O."/>
            <person name="Guillou S."/>
            <person name="Cros-Aarteil S."/>
            <person name="Calhoun S."/>
            <person name="Haridas S."/>
            <person name="Kuo A."/>
            <person name="Mondo S."/>
            <person name="Pangilinan J."/>
            <person name="Riley R."/>
            <person name="LaButti K."/>
            <person name="Andreopoulos B."/>
            <person name="Lipzen A."/>
            <person name="Chen C."/>
            <person name="Yan M."/>
            <person name="Daum C."/>
            <person name="Ng V."/>
            <person name="Clum A."/>
            <person name="Steindorff A."/>
            <person name="Ohm R.A."/>
            <person name="Martin F."/>
            <person name="Silar P."/>
            <person name="Natvig D.O."/>
            <person name="Lalanne C."/>
            <person name="Gautier V."/>
            <person name="Ament-Velasquez S.L."/>
            <person name="Kruys A."/>
            <person name="Hutchinson M.I."/>
            <person name="Powell A.J."/>
            <person name="Barry K."/>
            <person name="Miller A.N."/>
            <person name="Grigoriev I.V."/>
            <person name="Debuchy R."/>
            <person name="Gladieux P."/>
            <person name="Hiltunen Thoren M."/>
            <person name="Johannesson H."/>
        </authorList>
    </citation>
    <scope>NUCLEOTIDE SEQUENCE</scope>
    <source>
        <strain evidence="2">CBS 333.67</strain>
    </source>
</reference>
<proteinExistence type="predicted"/>
<dbReference type="GeneID" id="87886098"/>
<feature type="compositionally biased region" description="Basic and acidic residues" evidence="1">
    <location>
        <begin position="1"/>
        <end position="12"/>
    </location>
</feature>
<evidence type="ECO:0000256" key="1">
    <source>
        <dbReference type="SAM" id="MobiDB-lite"/>
    </source>
</evidence>
<feature type="region of interest" description="Disordered" evidence="1">
    <location>
        <begin position="1"/>
        <end position="39"/>
    </location>
</feature>
<name>A0AAJ0GKU7_9PEZI</name>
<reference evidence="2" key="2">
    <citation type="submission" date="2023-06" db="EMBL/GenBank/DDBJ databases">
        <authorList>
            <consortium name="Lawrence Berkeley National Laboratory"/>
            <person name="Mondo S.J."/>
            <person name="Hensen N."/>
            <person name="Bonometti L."/>
            <person name="Westerberg I."/>
            <person name="Brannstrom I.O."/>
            <person name="Guillou S."/>
            <person name="Cros-Aarteil S."/>
            <person name="Calhoun S."/>
            <person name="Haridas S."/>
            <person name="Kuo A."/>
            <person name="Pangilinan J."/>
            <person name="Riley R."/>
            <person name="Labutti K."/>
            <person name="Andreopoulos B."/>
            <person name="Lipzen A."/>
            <person name="Chen C."/>
            <person name="Yanf M."/>
            <person name="Daum C."/>
            <person name="Ng V."/>
            <person name="Clum A."/>
            <person name="Steindorff A."/>
            <person name="Ohm R."/>
            <person name="Martin F."/>
            <person name="Silar P."/>
            <person name="Natvig D."/>
            <person name="Lalanne C."/>
            <person name="Gautier V."/>
            <person name="Ament-Velasquez S.L."/>
            <person name="Kruys A."/>
            <person name="Hutchinson M.I."/>
            <person name="Powell A.J."/>
            <person name="Barry K."/>
            <person name="Miller A.N."/>
            <person name="Grigoriev I.V."/>
            <person name="Debuchy R."/>
            <person name="Gladieux P."/>
            <person name="Thoren M.H."/>
            <person name="Johannesson H."/>
        </authorList>
    </citation>
    <scope>NUCLEOTIDE SEQUENCE</scope>
    <source>
        <strain evidence="2">CBS 333.67</strain>
    </source>
</reference>
<evidence type="ECO:0000313" key="2">
    <source>
        <dbReference type="EMBL" id="KAK3301755.1"/>
    </source>
</evidence>
<protein>
    <submittedName>
        <fullName evidence="2">Uncharacterized protein</fullName>
    </submittedName>
</protein>